<evidence type="ECO:0008006" key="3">
    <source>
        <dbReference type="Google" id="ProtNLM"/>
    </source>
</evidence>
<sequence length="113" mass="11511">MPSYGICPVTELAGPGFWAGRFWGAAFAGVRRLRDGGAYLGVMPHGEPASVRGVRTSAVQVVADGAQLAGLVKLMEEGVLTTRVAGTYALEEAGAAHARFAEGGVGGTLVLVP</sequence>
<reference evidence="2" key="1">
    <citation type="submission" date="2014-07" db="EMBL/GenBank/DDBJ databases">
        <title>Genome sequencing of plant-pathogenic Streptomyces species.</title>
        <authorList>
            <person name="Harrison J."/>
            <person name="Sapp M."/>
            <person name="Thwaites R."/>
            <person name="Studholme D.J."/>
        </authorList>
    </citation>
    <scope>NUCLEOTIDE SEQUENCE [LARGE SCALE GENOMIC DNA]</scope>
    <source>
        <strain evidence="2">NCPPB 4445</strain>
    </source>
</reference>
<dbReference type="AlphaFoldDB" id="A0A0L0JUP9"/>
<dbReference type="Gene3D" id="3.40.50.720">
    <property type="entry name" value="NAD(P)-binding Rossmann-like Domain"/>
    <property type="match status" value="1"/>
</dbReference>
<accession>A0A0L0JUP9</accession>
<evidence type="ECO:0000313" key="1">
    <source>
        <dbReference type="EMBL" id="KND29160.1"/>
    </source>
</evidence>
<protein>
    <recommendedName>
        <fullName evidence="3">Zinc-binding dehydrogenase</fullName>
    </recommendedName>
</protein>
<proteinExistence type="predicted"/>
<name>A0A0L0JUP9_9ACTN</name>
<dbReference type="PATRIC" id="fig|42234.21.peg.6533"/>
<comment type="caution">
    <text evidence="1">The sequence shown here is derived from an EMBL/GenBank/DDBJ whole genome shotgun (WGS) entry which is preliminary data.</text>
</comment>
<dbReference type="Pfam" id="PF13602">
    <property type="entry name" value="ADH_zinc_N_2"/>
    <property type="match status" value="1"/>
</dbReference>
<dbReference type="Gene3D" id="3.90.180.10">
    <property type="entry name" value="Medium-chain alcohol dehydrogenases, catalytic domain"/>
    <property type="match status" value="1"/>
</dbReference>
<dbReference type="EMBL" id="JPPY01000177">
    <property type="protein sequence ID" value="KND29160.1"/>
    <property type="molecule type" value="Genomic_DNA"/>
</dbReference>
<evidence type="ECO:0000313" key="2">
    <source>
        <dbReference type="Proteomes" id="UP000037151"/>
    </source>
</evidence>
<dbReference type="Proteomes" id="UP000037151">
    <property type="component" value="Unassembled WGS sequence"/>
</dbReference>
<gene>
    <name evidence="1" type="ORF">IQ63_31735</name>
</gene>
<organism evidence="1 2">
    <name type="scientific">Streptomyces acidiscabies</name>
    <dbReference type="NCBI Taxonomy" id="42234"/>
    <lineage>
        <taxon>Bacteria</taxon>
        <taxon>Bacillati</taxon>
        <taxon>Actinomycetota</taxon>
        <taxon>Actinomycetes</taxon>
        <taxon>Kitasatosporales</taxon>
        <taxon>Streptomycetaceae</taxon>
        <taxon>Streptomyces</taxon>
    </lineage>
</organism>